<name>A0A8S5V4F4_9CAUD</name>
<evidence type="ECO:0000313" key="1">
    <source>
        <dbReference type="EMBL" id="DAG01495.1"/>
    </source>
</evidence>
<proteinExistence type="predicted"/>
<dbReference type="EMBL" id="BK016193">
    <property type="protein sequence ID" value="DAG01495.1"/>
    <property type="molecule type" value="Genomic_DNA"/>
</dbReference>
<protein>
    <submittedName>
        <fullName evidence="1">Uncharacterized protein</fullName>
    </submittedName>
</protein>
<organism evidence="1">
    <name type="scientific">Myoviridae sp. ct8iP21</name>
    <dbReference type="NCBI Taxonomy" id="2825041"/>
    <lineage>
        <taxon>Viruses</taxon>
        <taxon>Duplodnaviria</taxon>
        <taxon>Heunggongvirae</taxon>
        <taxon>Uroviricota</taxon>
        <taxon>Caudoviricetes</taxon>
    </lineage>
</organism>
<accession>A0A8S5V4F4</accession>
<reference evidence="1" key="1">
    <citation type="journal article" date="2021" name="Proc. Natl. Acad. Sci. U.S.A.">
        <title>A Catalog of Tens of Thousands of Viruses from Human Metagenomes Reveals Hidden Associations with Chronic Diseases.</title>
        <authorList>
            <person name="Tisza M.J."/>
            <person name="Buck C.B."/>
        </authorList>
    </citation>
    <scope>NUCLEOTIDE SEQUENCE</scope>
    <source>
        <strain evidence="1">Ct8iP21</strain>
    </source>
</reference>
<sequence length="66" mass="7604">MDKFKMIYNILTDICKVALKHKDATLNDDTGGKMMEEFKTAFAKYPEQEHKLAVAIADAVMKYLFE</sequence>